<gene>
    <name evidence="3" type="primary">Ubn1</name>
    <name evidence="3" type="ORF">g.49471</name>
</gene>
<feature type="compositionally biased region" description="Basic and acidic residues" evidence="1">
    <location>
        <begin position="18"/>
        <end position="32"/>
    </location>
</feature>
<dbReference type="GO" id="GO:0006325">
    <property type="term" value="P:chromatin organization"/>
    <property type="evidence" value="ECO:0007669"/>
    <property type="project" value="TreeGrafter"/>
</dbReference>
<protein>
    <submittedName>
        <fullName evidence="3">Ubinuclein-1</fullName>
    </submittedName>
</protein>
<name>A0A146LXR0_LYGHE</name>
<proteinExistence type="predicted"/>
<dbReference type="InterPro" id="IPR014840">
    <property type="entry name" value="HRD"/>
</dbReference>
<dbReference type="PANTHER" id="PTHR21669">
    <property type="entry name" value="CAPZ-INTERACTING PROTEIN AND RELATED PROTEINS"/>
    <property type="match status" value="1"/>
</dbReference>
<reference evidence="3" key="1">
    <citation type="journal article" date="2016" name="Gigascience">
        <title>De novo construction of an expanded transcriptome assembly for the western tarnished plant bug, Lygus hesperus.</title>
        <authorList>
            <person name="Tassone E.E."/>
            <person name="Geib S.M."/>
            <person name="Hall B."/>
            <person name="Fabrick J.A."/>
            <person name="Brent C.S."/>
            <person name="Hull J.J."/>
        </authorList>
    </citation>
    <scope>NUCLEOTIDE SEQUENCE</scope>
</reference>
<sequence length="164" mass="18229">MMNDTKFSRLDPAAAAEPWKKTDPPAAAKKEKSMRLTIDIDSGYRGSSGYIFSYEDLVKKARAESEKKSKENKNGGGLPDLMSHESVEEQLKSIASTYEEKYGRGGTGGKRRYQSYADLGAGYDEEDSFIDNTEANEEGIPEEMDTKKGGFYINSGKLELTNRK</sequence>
<evidence type="ECO:0000256" key="1">
    <source>
        <dbReference type="SAM" id="MobiDB-lite"/>
    </source>
</evidence>
<accession>A0A146LXR0</accession>
<dbReference type="EMBL" id="GDHC01007479">
    <property type="protein sequence ID" value="JAQ11150.1"/>
    <property type="molecule type" value="Transcribed_RNA"/>
</dbReference>
<feature type="region of interest" description="Disordered" evidence="1">
    <location>
        <begin position="1"/>
        <end position="32"/>
    </location>
</feature>
<feature type="domain" description="Hpc2-related" evidence="2">
    <location>
        <begin position="109"/>
        <end position="159"/>
    </location>
</feature>
<feature type="compositionally biased region" description="Basic and acidic residues" evidence="1">
    <location>
        <begin position="62"/>
        <end position="73"/>
    </location>
</feature>
<dbReference type="AlphaFoldDB" id="A0A146LXR0"/>
<evidence type="ECO:0000313" key="3">
    <source>
        <dbReference type="EMBL" id="JAQ11150.1"/>
    </source>
</evidence>
<feature type="region of interest" description="Disordered" evidence="1">
    <location>
        <begin position="62"/>
        <end position="83"/>
    </location>
</feature>
<evidence type="ECO:0000259" key="2">
    <source>
        <dbReference type="Pfam" id="PF08729"/>
    </source>
</evidence>
<dbReference type="Pfam" id="PF08729">
    <property type="entry name" value="HUN"/>
    <property type="match status" value="1"/>
</dbReference>
<organism evidence="3">
    <name type="scientific">Lygus hesperus</name>
    <name type="common">Western plant bug</name>
    <dbReference type="NCBI Taxonomy" id="30085"/>
    <lineage>
        <taxon>Eukaryota</taxon>
        <taxon>Metazoa</taxon>
        <taxon>Ecdysozoa</taxon>
        <taxon>Arthropoda</taxon>
        <taxon>Hexapoda</taxon>
        <taxon>Insecta</taxon>
        <taxon>Pterygota</taxon>
        <taxon>Neoptera</taxon>
        <taxon>Paraneoptera</taxon>
        <taxon>Hemiptera</taxon>
        <taxon>Heteroptera</taxon>
        <taxon>Panheteroptera</taxon>
        <taxon>Cimicomorpha</taxon>
        <taxon>Miridae</taxon>
        <taxon>Mirini</taxon>
        <taxon>Lygus</taxon>
    </lineage>
</organism>
<dbReference type="GO" id="GO:0005634">
    <property type="term" value="C:nucleus"/>
    <property type="evidence" value="ECO:0007669"/>
    <property type="project" value="TreeGrafter"/>
</dbReference>
<dbReference type="PANTHER" id="PTHR21669:SF28">
    <property type="entry name" value="YEMANUCLEIN"/>
    <property type="match status" value="1"/>
</dbReference>